<accession>A0ABT0QCH9</accession>
<dbReference type="Proteomes" id="UP001165381">
    <property type="component" value="Unassembled WGS sequence"/>
</dbReference>
<keyword evidence="4" id="KW-0732">Signal</keyword>
<gene>
    <name evidence="5" type="ORF">M3P09_03070</name>
</gene>
<feature type="signal peptide" evidence="4">
    <location>
        <begin position="1"/>
        <end position="21"/>
    </location>
</feature>
<comment type="caution">
    <text evidence="5">The sequence shown here is derived from an EMBL/GenBank/DDBJ whole genome shotgun (WGS) entry which is preliminary data.</text>
</comment>
<evidence type="ECO:0000313" key="5">
    <source>
        <dbReference type="EMBL" id="MCL6293959.1"/>
    </source>
</evidence>
<sequence length="693" mass="79271">MIPFKFRIKILVLFITTSMYAQDMQTGFNYLETGKYEAAQSFFETVLKDYPDNKTAKLCYGRAVGLNGNSKEAVSIFTNLLKTYPNDFEIKLNYAEALLWNKNYNVAKPFYKNLIDENNQSFPALLGYANTLSNLKIYDEALVYVNKALNVSPGNQNALTSKKYMYLGYAYQNQQQQNYTEAERLLKENLEIFKDDKDTLLNLANLYLISNELDKARDTYAIIAKNPENKITALNGLALVEHLNGKEKDALKISQQAFNALDKNTDEALVKQTKERYIQALTWNKKYKQTKASINALVSKLPNENWVLALRATLNIYKSDFKKSVADYNQILVNDSSSFDGNLGKANALKALGFYDDAYTSAENTLTFYKNQKDATNFIKDLNTSFTPFLETKASYSFDNGDNEAFSFQNNIAIPTSTKFKWLANYSYRTTSNNITNNKATSNNFSAGLVYQLLPNITFKGTTGVTSAKANTNDYTQLLTDISFNIKPFKLQILDIGYKREIQNFNADLLDREIVMNNFYANYNLSTNFNLGWFTQYYYTSQNDDNTRNLLFTSLYYNILSKPSLKAGLNYQYITFKNQVPTIYFSPSTFNAGEIFINLIKDEIITKPNEWFYELTAATGLQYIEDNSSQSTYRIQGKLGYKFSDRALLNVFGTRSNIASATAAGFTFTEIGLRFKWYLFKSPIFRQQTTSRN</sequence>
<dbReference type="PANTHER" id="PTHR45586:SF1">
    <property type="entry name" value="LIPOPOLYSACCHARIDE ASSEMBLY PROTEIN B"/>
    <property type="match status" value="1"/>
</dbReference>
<feature type="chain" id="PRO_5045445915" evidence="4">
    <location>
        <begin position="22"/>
        <end position="693"/>
    </location>
</feature>
<dbReference type="PANTHER" id="PTHR45586">
    <property type="entry name" value="TPR REPEAT-CONTAINING PROTEIN PA4667"/>
    <property type="match status" value="1"/>
</dbReference>
<evidence type="ECO:0000256" key="1">
    <source>
        <dbReference type="ARBA" id="ARBA00022737"/>
    </source>
</evidence>
<dbReference type="EMBL" id="JAMFLZ010000001">
    <property type="protein sequence ID" value="MCL6293959.1"/>
    <property type="molecule type" value="Genomic_DNA"/>
</dbReference>
<evidence type="ECO:0000313" key="6">
    <source>
        <dbReference type="Proteomes" id="UP001165381"/>
    </source>
</evidence>
<evidence type="ECO:0000256" key="2">
    <source>
        <dbReference type="ARBA" id="ARBA00022803"/>
    </source>
</evidence>
<dbReference type="Gene3D" id="1.25.40.10">
    <property type="entry name" value="Tetratricopeptide repeat domain"/>
    <property type="match status" value="2"/>
</dbReference>
<dbReference type="InterPro" id="IPR051012">
    <property type="entry name" value="CellSynth/LPSAsmb/PSIAsmb"/>
</dbReference>
<dbReference type="Pfam" id="PF13432">
    <property type="entry name" value="TPR_16"/>
    <property type="match status" value="1"/>
</dbReference>
<proteinExistence type="predicted"/>
<organism evidence="5 6">
    <name type="scientific">Jejuia spongiicola</name>
    <dbReference type="NCBI Taxonomy" id="2942207"/>
    <lineage>
        <taxon>Bacteria</taxon>
        <taxon>Pseudomonadati</taxon>
        <taxon>Bacteroidota</taxon>
        <taxon>Flavobacteriia</taxon>
        <taxon>Flavobacteriales</taxon>
        <taxon>Flavobacteriaceae</taxon>
        <taxon>Jejuia</taxon>
    </lineage>
</organism>
<dbReference type="PROSITE" id="PS50005">
    <property type="entry name" value="TPR"/>
    <property type="match status" value="1"/>
</dbReference>
<dbReference type="InterPro" id="IPR011990">
    <property type="entry name" value="TPR-like_helical_dom_sf"/>
</dbReference>
<keyword evidence="6" id="KW-1185">Reference proteome</keyword>
<name>A0ABT0QCH9_9FLAO</name>
<dbReference type="SUPFAM" id="SSF56935">
    <property type="entry name" value="Porins"/>
    <property type="match status" value="1"/>
</dbReference>
<keyword evidence="1" id="KW-0677">Repeat</keyword>
<dbReference type="Pfam" id="PF14559">
    <property type="entry name" value="TPR_19"/>
    <property type="match status" value="1"/>
</dbReference>
<dbReference type="SUPFAM" id="SSF48452">
    <property type="entry name" value="TPR-like"/>
    <property type="match status" value="2"/>
</dbReference>
<dbReference type="SMART" id="SM00028">
    <property type="entry name" value="TPR"/>
    <property type="match status" value="6"/>
</dbReference>
<evidence type="ECO:0000256" key="3">
    <source>
        <dbReference type="PROSITE-ProRule" id="PRU00339"/>
    </source>
</evidence>
<dbReference type="InterPro" id="IPR019734">
    <property type="entry name" value="TPR_rpt"/>
</dbReference>
<reference evidence="5" key="1">
    <citation type="submission" date="2022-05" db="EMBL/GenBank/DDBJ databases">
        <authorList>
            <person name="Park J.-S."/>
        </authorList>
    </citation>
    <scope>NUCLEOTIDE SEQUENCE</scope>
    <source>
        <strain evidence="5">2012CJ34-3</strain>
    </source>
</reference>
<keyword evidence="2 3" id="KW-0802">TPR repeat</keyword>
<feature type="repeat" description="TPR" evidence="3">
    <location>
        <begin position="20"/>
        <end position="53"/>
    </location>
</feature>
<evidence type="ECO:0000256" key="4">
    <source>
        <dbReference type="SAM" id="SignalP"/>
    </source>
</evidence>
<dbReference type="RefSeq" id="WP_249971973.1">
    <property type="nucleotide sequence ID" value="NZ_JAMFLZ010000001.1"/>
</dbReference>
<protein>
    <submittedName>
        <fullName evidence="5">Tetratricopeptide repeat protein</fullName>
    </submittedName>
</protein>